<reference evidence="4 5" key="1">
    <citation type="submission" date="2020-08" db="EMBL/GenBank/DDBJ databases">
        <title>Genomic Encyclopedia of Type Strains, Phase IV (KMG-IV): sequencing the most valuable type-strain genomes for metagenomic binning, comparative biology and taxonomic classification.</title>
        <authorList>
            <person name="Goeker M."/>
        </authorList>
    </citation>
    <scope>NUCLEOTIDE SEQUENCE [LARGE SCALE GENOMIC DNA]</scope>
    <source>
        <strain evidence="4 5">DSM 19979</strain>
    </source>
</reference>
<evidence type="ECO:0000313" key="4">
    <source>
        <dbReference type="EMBL" id="MBB3896684.1"/>
    </source>
</evidence>
<dbReference type="Proteomes" id="UP000553193">
    <property type="component" value="Unassembled WGS sequence"/>
</dbReference>
<dbReference type="GO" id="GO:0005737">
    <property type="term" value="C:cytoplasm"/>
    <property type="evidence" value="ECO:0007669"/>
    <property type="project" value="UniProtKB-SubCell"/>
</dbReference>
<keyword evidence="3" id="KW-0963">Cytoplasm</keyword>
<dbReference type="HAMAP" id="MF_01384">
    <property type="entry name" value="UreD"/>
    <property type="match status" value="1"/>
</dbReference>
<evidence type="ECO:0000256" key="1">
    <source>
        <dbReference type="ARBA" id="ARBA00007177"/>
    </source>
</evidence>
<dbReference type="EMBL" id="JACIDJ010000001">
    <property type="protein sequence ID" value="MBB3896684.1"/>
    <property type="molecule type" value="Genomic_DNA"/>
</dbReference>
<proteinExistence type="inferred from homology"/>
<dbReference type="Pfam" id="PF01774">
    <property type="entry name" value="UreD"/>
    <property type="match status" value="1"/>
</dbReference>
<dbReference type="AlphaFoldDB" id="A0A840A8N7"/>
<comment type="subunit">
    <text evidence="3">UreD, UreF and UreG form a complex that acts as a GTP-hydrolysis-dependent molecular chaperone, activating the urease apoprotein by helping to assemble the nickel containing metallocenter of UreC. The UreE protein probably delivers the nickel.</text>
</comment>
<keyword evidence="3" id="KW-0996">Nickel insertion</keyword>
<keyword evidence="2 3" id="KW-0143">Chaperone</keyword>
<gene>
    <name evidence="3" type="primary">ureD</name>
    <name evidence="4" type="ORF">GGQ83_000110</name>
</gene>
<comment type="similarity">
    <text evidence="1 3">Belongs to the UreD family.</text>
</comment>
<evidence type="ECO:0000313" key="5">
    <source>
        <dbReference type="Proteomes" id="UP000553193"/>
    </source>
</evidence>
<comment type="subcellular location">
    <subcellularLocation>
        <location evidence="3">Cytoplasm</location>
    </subcellularLocation>
</comment>
<evidence type="ECO:0000256" key="3">
    <source>
        <dbReference type="HAMAP-Rule" id="MF_01384"/>
    </source>
</evidence>
<dbReference type="InterPro" id="IPR002669">
    <property type="entry name" value="UreD"/>
</dbReference>
<dbReference type="GO" id="GO:0016151">
    <property type="term" value="F:nickel cation binding"/>
    <property type="evidence" value="ECO:0007669"/>
    <property type="project" value="UniProtKB-UniRule"/>
</dbReference>
<keyword evidence="5" id="KW-1185">Reference proteome</keyword>
<organism evidence="4 5">
    <name type="scientific">Roseococcus suduntuyensis</name>
    <dbReference type="NCBI Taxonomy" id="455361"/>
    <lineage>
        <taxon>Bacteria</taxon>
        <taxon>Pseudomonadati</taxon>
        <taxon>Pseudomonadota</taxon>
        <taxon>Alphaproteobacteria</taxon>
        <taxon>Acetobacterales</taxon>
        <taxon>Roseomonadaceae</taxon>
        <taxon>Roseococcus</taxon>
    </lineage>
</organism>
<dbReference type="PANTHER" id="PTHR33643">
    <property type="entry name" value="UREASE ACCESSORY PROTEIN D"/>
    <property type="match status" value="1"/>
</dbReference>
<dbReference type="RefSeq" id="WP_184381652.1">
    <property type="nucleotide sequence ID" value="NZ_JACIDJ010000001.1"/>
</dbReference>
<comment type="function">
    <text evidence="3">Required for maturation of urease via the functional incorporation of the urease nickel metallocenter.</text>
</comment>
<comment type="caution">
    <text evidence="4">The sequence shown here is derived from an EMBL/GenBank/DDBJ whole genome shotgun (WGS) entry which is preliminary data.</text>
</comment>
<protein>
    <recommendedName>
        <fullName evidence="3">Urease accessory protein UreD</fullName>
    </recommendedName>
</protein>
<dbReference type="PANTHER" id="PTHR33643:SF1">
    <property type="entry name" value="UREASE ACCESSORY PROTEIN D"/>
    <property type="match status" value="1"/>
</dbReference>
<evidence type="ECO:0000256" key="2">
    <source>
        <dbReference type="ARBA" id="ARBA00023186"/>
    </source>
</evidence>
<sequence length="267" mass="28029">MRESDARHQRAEGEARLEIGPGGIMRLYQKAPLRLLFPTPEPGEPLQAALVNTAGGLAGGDALRAELVLAPGAQALVTTPAAEKLYASLGPTASLRTRIEVGEGAALEYLPQEAILFDGARLDRRTEAHVAPGATLLACESLVLGRIARGEAWRRGAAREAWRLHLDGRLAWADALALDAAARDAPHALDGAEALGLMLLAHPDAARHRELARDLTGGQASLPRPGLLLLRFLGTAGAVRAGITAAIPALRAAALGRPATLPRLWTC</sequence>
<name>A0A840A8N7_9PROT</name>
<accession>A0A840A8N7</accession>